<evidence type="ECO:0000259" key="7">
    <source>
        <dbReference type="PROSITE" id="PS51503"/>
    </source>
</evidence>
<reference evidence="8" key="2">
    <citation type="submission" date="2025-09" db="UniProtKB">
        <authorList>
            <consortium name="Ensembl"/>
        </authorList>
    </citation>
    <scope>IDENTIFICATION</scope>
</reference>
<dbReference type="PROSITE" id="PS51503">
    <property type="entry name" value="HIG1"/>
    <property type="match status" value="1"/>
</dbReference>
<dbReference type="AlphaFoldDB" id="A0A8C4Q859"/>
<accession>A0A8C4Q859</accession>
<dbReference type="GO" id="GO:0097250">
    <property type="term" value="P:mitochondrial respirasome assembly"/>
    <property type="evidence" value="ECO:0007669"/>
    <property type="project" value="TreeGrafter"/>
</dbReference>
<dbReference type="Ensembl" id="ENSEBUT00000012068.1">
    <property type="protein sequence ID" value="ENSEBUP00000011498.1"/>
    <property type="gene ID" value="ENSEBUG00000007368.1"/>
</dbReference>
<keyword evidence="9" id="KW-1185">Reference proteome</keyword>
<evidence type="ECO:0000313" key="8">
    <source>
        <dbReference type="Ensembl" id="ENSEBUP00000011498.1"/>
    </source>
</evidence>
<dbReference type="InterPro" id="IPR050355">
    <property type="entry name" value="RCF1"/>
</dbReference>
<dbReference type="OMA" id="SRGNTQM"/>
<reference evidence="8" key="1">
    <citation type="submission" date="2025-08" db="UniProtKB">
        <authorList>
            <consortium name="Ensembl"/>
        </authorList>
    </citation>
    <scope>IDENTIFICATION</scope>
</reference>
<feature type="domain" description="HIG1" evidence="7">
    <location>
        <begin position="1"/>
        <end position="89"/>
    </location>
</feature>
<evidence type="ECO:0000313" key="9">
    <source>
        <dbReference type="Proteomes" id="UP000694388"/>
    </source>
</evidence>
<dbReference type="Gene3D" id="6.10.140.1320">
    <property type="match status" value="1"/>
</dbReference>
<comment type="subcellular location">
    <subcellularLocation>
        <location evidence="1">Mitochondrion membrane</location>
    </subcellularLocation>
</comment>
<dbReference type="GeneTree" id="ENSGT00940000154276"/>
<keyword evidence="4" id="KW-0496">Mitochondrion</keyword>
<keyword evidence="5 6" id="KW-0472">Membrane</keyword>
<evidence type="ECO:0000256" key="4">
    <source>
        <dbReference type="ARBA" id="ARBA00023128"/>
    </source>
</evidence>
<dbReference type="Pfam" id="PF04588">
    <property type="entry name" value="HIG_1_N"/>
    <property type="match status" value="1"/>
</dbReference>
<dbReference type="PANTHER" id="PTHR12297:SF3">
    <property type="entry name" value="HIG1 DOMAIN FAMILY MEMBER 1A"/>
    <property type="match status" value="1"/>
</dbReference>
<dbReference type="GO" id="GO:0031966">
    <property type="term" value="C:mitochondrial membrane"/>
    <property type="evidence" value="ECO:0007669"/>
    <property type="project" value="UniProtKB-SubCell"/>
</dbReference>
<feature type="transmembrane region" description="Helical" evidence="6">
    <location>
        <begin position="62"/>
        <end position="80"/>
    </location>
</feature>
<keyword evidence="3 6" id="KW-1133">Transmembrane helix</keyword>
<dbReference type="Proteomes" id="UP000694388">
    <property type="component" value="Unplaced"/>
</dbReference>
<dbReference type="PANTHER" id="PTHR12297">
    <property type="entry name" value="HYPOXIA-INDUCBILE GENE 1 HIG1 -RELATED"/>
    <property type="match status" value="1"/>
</dbReference>
<feature type="transmembrane region" description="Helical" evidence="6">
    <location>
        <begin position="22"/>
        <end position="42"/>
    </location>
</feature>
<protein>
    <submittedName>
        <fullName evidence="8">HIG1 hypoxia inducible domain family, member 1A</fullName>
    </submittedName>
</protein>
<keyword evidence="2 6" id="KW-0812">Transmembrane</keyword>
<proteinExistence type="predicted"/>
<organism evidence="8 9">
    <name type="scientific">Eptatretus burgeri</name>
    <name type="common">Inshore hagfish</name>
    <dbReference type="NCBI Taxonomy" id="7764"/>
    <lineage>
        <taxon>Eukaryota</taxon>
        <taxon>Metazoa</taxon>
        <taxon>Chordata</taxon>
        <taxon>Craniata</taxon>
        <taxon>Vertebrata</taxon>
        <taxon>Cyclostomata</taxon>
        <taxon>Myxini</taxon>
        <taxon>Myxiniformes</taxon>
        <taxon>Myxinidae</taxon>
        <taxon>Eptatretinae</taxon>
        <taxon>Eptatretus</taxon>
    </lineage>
</organism>
<evidence type="ECO:0000256" key="2">
    <source>
        <dbReference type="ARBA" id="ARBA00022692"/>
    </source>
</evidence>
<evidence type="ECO:0000256" key="3">
    <source>
        <dbReference type="ARBA" id="ARBA00022989"/>
    </source>
</evidence>
<name>A0A8C4Q859_EPTBU</name>
<evidence type="ECO:0000256" key="1">
    <source>
        <dbReference type="ARBA" id="ARBA00004325"/>
    </source>
</evidence>
<evidence type="ECO:0000256" key="6">
    <source>
        <dbReference type="SAM" id="Phobius"/>
    </source>
</evidence>
<evidence type="ECO:0000256" key="5">
    <source>
        <dbReference type="ARBA" id="ARBA00023136"/>
    </source>
</evidence>
<sequence length="93" mass="10165">MSWTASDNDDGQLSKLIKKSQAAPYVPIGLAGLVASVAYGLYKLKSRGDTKMSVHLIHTRVAAQGCIVGAMTMGVIYSMYQDYILKPRRAEEK</sequence>
<dbReference type="InterPro" id="IPR007667">
    <property type="entry name" value="Hypoxia_induced_domain"/>
</dbReference>